<protein>
    <submittedName>
        <fullName evidence="2">Uncharacterized protein</fullName>
    </submittedName>
</protein>
<dbReference type="AlphaFoldDB" id="A0A6B3VV55"/>
<dbReference type="EMBL" id="JACEIO010000007">
    <property type="protein sequence ID" value="MBA4536495.1"/>
    <property type="molecule type" value="Genomic_DNA"/>
</dbReference>
<evidence type="ECO:0000313" key="1">
    <source>
        <dbReference type="EMBL" id="MBA4536495.1"/>
    </source>
</evidence>
<sequence length="52" mass="5583">MYKSSMTLYGMLFTVPVAKAGVKPLLIDIGGGILFTKFPIFPTLPSFAAFPS</sequence>
<reference evidence="1 4" key="2">
    <citation type="submission" date="2020-07" db="EMBL/GenBank/DDBJ databases">
        <authorList>
            <person name="Feng H."/>
        </authorList>
    </citation>
    <scope>NUCLEOTIDE SEQUENCE [LARGE SCALE GENOMIC DNA]</scope>
    <source>
        <strain evidence="1">S-12</strain>
        <strain evidence="4">s-12</strain>
    </source>
</reference>
<dbReference type="Proteomes" id="UP000472971">
    <property type="component" value="Unassembled WGS sequence"/>
</dbReference>
<dbReference type="EMBL" id="JAAIWN010000007">
    <property type="protein sequence ID" value="NEY80862.1"/>
    <property type="molecule type" value="Genomic_DNA"/>
</dbReference>
<name>A0A6B3VV55_9BACI</name>
<evidence type="ECO:0000313" key="3">
    <source>
        <dbReference type="Proteomes" id="UP000472971"/>
    </source>
</evidence>
<accession>A0A6B3VV55</accession>
<keyword evidence="3" id="KW-1185">Reference proteome</keyword>
<dbReference type="Proteomes" id="UP000570010">
    <property type="component" value="Unassembled WGS sequence"/>
</dbReference>
<dbReference type="RefSeq" id="WP_163240677.1">
    <property type="nucleotide sequence ID" value="NZ_CP082780.1"/>
</dbReference>
<gene>
    <name evidence="2" type="ORF">G4D64_04825</name>
    <name evidence="1" type="ORF">H1Z61_04865</name>
</gene>
<comment type="caution">
    <text evidence="2">The sequence shown here is derived from an EMBL/GenBank/DDBJ whole genome shotgun (WGS) entry which is preliminary data.</text>
</comment>
<reference evidence="2 3" key="1">
    <citation type="submission" date="2020-02" db="EMBL/GenBank/DDBJ databases">
        <title>Bacillus aquiflavi sp. nov., isolated from yellow water of strong flavor Chinese baijiu in Yibin region of China.</title>
        <authorList>
            <person name="Xie J."/>
        </authorList>
    </citation>
    <scope>NUCLEOTIDE SEQUENCE [LARGE SCALE GENOMIC DNA]</scope>
    <source>
        <strain evidence="2 3">3H-10</strain>
    </source>
</reference>
<proteinExistence type="predicted"/>
<evidence type="ECO:0000313" key="4">
    <source>
        <dbReference type="Proteomes" id="UP000570010"/>
    </source>
</evidence>
<evidence type="ECO:0000313" key="2">
    <source>
        <dbReference type="EMBL" id="NEY80862.1"/>
    </source>
</evidence>
<organism evidence="2 3">
    <name type="scientific">Bacillus aquiflavi</name>
    <dbReference type="NCBI Taxonomy" id="2672567"/>
    <lineage>
        <taxon>Bacteria</taxon>
        <taxon>Bacillati</taxon>
        <taxon>Bacillota</taxon>
        <taxon>Bacilli</taxon>
        <taxon>Bacillales</taxon>
        <taxon>Bacillaceae</taxon>
        <taxon>Bacillus</taxon>
    </lineage>
</organism>